<dbReference type="PANTHER" id="PTHR47738:SF3">
    <property type="entry name" value="PHOSPHOTRANSFERASE SYSTEM MANNITOL_FRUCTOSE-SPECIFIC IIA DOMAIN CONTAINING PROTEIN"/>
    <property type="match status" value="1"/>
</dbReference>
<dbReference type="EMBL" id="BMKI01000005">
    <property type="protein sequence ID" value="GGC93806.1"/>
    <property type="molecule type" value="Genomic_DNA"/>
</dbReference>
<reference evidence="3" key="1">
    <citation type="journal article" date="2019" name="Int. J. Syst. Evol. Microbiol.">
        <title>The Global Catalogue of Microorganisms (GCM) 10K type strain sequencing project: providing services to taxonomists for standard genome sequencing and annotation.</title>
        <authorList>
            <consortium name="The Broad Institute Genomics Platform"/>
            <consortium name="The Broad Institute Genome Sequencing Center for Infectious Disease"/>
            <person name="Wu L."/>
            <person name="Ma J."/>
        </authorList>
    </citation>
    <scope>NUCLEOTIDE SEQUENCE [LARGE SCALE GENOMIC DNA]</scope>
    <source>
        <strain evidence="3">CGMCC 1.15942</strain>
    </source>
</reference>
<organism evidence="2 3">
    <name type="scientific">Enterococcus wangshanyuanii</name>
    <dbReference type="NCBI Taxonomy" id="2005703"/>
    <lineage>
        <taxon>Bacteria</taxon>
        <taxon>Bacillati</taxon>
        <taxon>Bacillota</taxon>
        <taxon>Bacilli</taxon>
        <taxon>Lactobacillales</taxon>
        <taxon>Enterococcaceae</taxon>
        <taxon>Enterococcus</taxon>
    </lineage>
</organism>
<evidence type="ECO:0000313" key="2">
    <source>
        <dbReference type="EMBL" id="GGC93806.1"/>
    </source>
</evidence>
<feature type="domain" description="PTS EIIA type-2" evidence="1">
    <location>
        <begin position="6"/>
        <end position="153"/>
    </location>
</feature>
<keyword evidence="2" id="KW-0813">Transport</keyword>
<dbReference type="PANTHER" id="PTHR47738">
    <property type="entry name" value="PTS SYSTEM FRUCTOSE-LIKE EIIA COMPONENT-RELATED"/>
    <property type="match status" value="1"/>
</dbReference>
<comment type="caution">
    <text evidence="2">The sequence shown here is derived from an EMBL/GenBank/DDBJ whole genome shotgun (WGS) entry which is preliminary data.</text>
</comment>
<evidence type="ECO:0000259" key="1">
    <source>
        <dbReference type="PROSITE" id="PS51094"/>
    </source>
</evidence>
<dbReference type="Gene3D" id="3.40.930.10">
    <property type="entry name" value="Mannitol-specific EII, Chain A"/>
    <property type="match status" value="1"/>
</dbReference>
<dbReference type="PROSITE" id="PS51094">
    <property type="entry name" value="PTS_EIIA_TYPE_2"/>
    <property type="match status" value="1"/>
</dbReference>
<sequence length="159" mass="18581">MLVADKFLRAELVDIYEEEDDQAVFFSHLSAKLLELGYVDEEYLHALLKREAEYPTGLKTATLNVAIPHTDPQYIKQPFIYIIKLKTPVTFGEMGTDNVFLKAEYAFCLGFDKGEDQLVLLQNLMAMFMDQLFMERLEIETDKKKMFDLVINYFNKEEE</sequence>
<dbReference type="Proteomes" id="UP000630615">
    <property type="component" value="Unassembled WGS sequence"/>
</dbReference>
<dbReference type="InterPro" id="IPR051541">
    <property type="entry name" value="PTS_SugarTrans_NitroReg"/>
</dbReference>
<dbReference type="InterPro" id="IPR002178">
    <property type="entry name" value="PTS_EIIA_type-2_dom"/>
</dbReference>
<dbReference type="CDD" id="cd00211">
    <property type="entry name" value="PTS_IIA_fru"/>
    <property type="match status" value="1"/>
</dbReference>
<dbReference type="SUPFAM" id="SSF55804">
    <property type="entry name" value="Phoshotransferase/anion transport protein"/>
    <property type="match status" value="1"/>
</dbReference>
<accession>A0ABQ1P9F1</accession>
<keyword evidence="3" id="KW-1185">Reference proteome</keyword>
<gene>
    <name evidence="2" type="ORF">GCM10011573_24310</name>
</gene>
<dbReference type="Pfam" id="PF00359">
    <property type="entry name" value="PTS_EIIA_2"/>
    <property type="match status" value="1"/>
</dbReference>
<dbReference type="RefSeq" id="WP_088269836.1">
    <property type="nucleotide sequence ID" value="NZ_BMKI01000005.1"/>
</dbReference>
<dbReference type="InterPro" id="IPR016152">
    <property type="entry name" value="PTrfase/Anion_transptr"/>
</dbReference>
<evidence type="ECO:0000313" key="3">
    <source>
        <dbReference type="Proteomes" id="UP000630615"/>
    </source>
</evidence>
<protein>
    <submittedName>
        <fullName evidence="2">PTS sugar transporter subunit IIA</fullName>
    </submittedName>
</protein>
<keyword evidence="2" id="KW-0762">Sugar transport</keyword>
<name>A0ABQ1P9F1_9ENTE</name>
<proteinExistence type="predicted"/>